<feature type="domain" description="DUF7144" evidence="2">
    <location>
        <begin position="31"/>
        <end position="145"/>
    </location>
</feature>
<keyword evidence="1" id="KW-0812">Transmembrane</keyword>
<keyword evidence="1" id="KW-1133">Transmembrane helix</keyword>
<gene>
    <name evidence="3" type="ORF">FPZ12_011040</name>
</gene>
<feature type="transmembrane region" description="Helical" evidence="1">
    <location>
        <begin position="124"/>
        <end position="142"/>
    </location>
</feature>
<evidence type="ECO:0000313" key="4">
    <source>
        <dbReference type="Proteomes" id="UP000319769"/>
    </source>
</evidence>
<evidence type="ECO:0000259" key="2">
    <source>
        <dbReference type="Pfam" id="PF23636"/>
    </source>
</evidence>
<accession>A0A5N0VC25</accession>
<feature type="transmembrane region" description="Helical" evidence="1">
    <location>
        <begin position="28"/>
        <end position="55"/>
    </location>
</feature>
<reference evidence="3" key="1">
    <citation type="submission" date="2019-09" db="EMBL/GenBank/DDBJ databases">
        <authorList>
            <person name="Teo W.F.A."/>
            <person name="Duangmal K."/>
        </authorList>
    </citation>
    <scope>NUCLEOTIDE SEQUENCE [LARGE SCALE GENOMIC DNA]</scope>
    <source>
        <strain evidence="3">K81G1</strain>
    </source>
</reference>
<name>A0A5N0VC25_9PSEU</name>
<dbReference type="OrthoDB" id="4482242at2"/>
<feature type="transmembrane region" description="Helical" evidence="1">
    <location>
        <begin position="99"/>
        <end position="118"/>
    </location>
</feature>
<organism evidence="3 4">
    <name type="scientific">Amycolatopsis acidicola</name>
    <dbReference type="NCBI Taxonomy" id="2596893"/>
    <lineage>
        <taxon>Bacteria</taxon>
        <taxon>Bacillati</taxon>
        <taxon>Actinomycetota</taxon>
        <taxon>Actinomycetes</taxon>
        <taxon>Pseudonocardiales</taxon>
        <taxon>Pseudonocardiaceae</taxon>
        <taxon>Amycolatopsis</taxon>
    </lineage>
</organism>
<evidence type="ECO:0000256" key="1">
    <source>
        <dbReference type="SAM" id="Phobius"/>
    </source>
</evidence>
<proteinExistence type="predicted"/>
<sequence length="149" mass="15971">MTEQAQHSTATAAPATGPRREQPRASLWVGWIWFAATMMIITGLFNVIFGLVALFRKDYYVVGPNGLLLFNLTSWGWLHLVVGACAVLTGLALFSGATWARVVAVLLAGINALAQLAFLPASPAWSVIAIALDVLVIWAVVVHGRETAD</sequence>
<evidence type="ECO:0000313" key="3">
    <source>
        <dbReference type="EMBL" id="KAA9162690.1"/>
    </source>
</evidence>
<protein>
    <recommendedName>
        <fullName evidence="2">DUF7144 domain-containing protein</fullName>
    </recommendedName>
</protein>
<keyword evidence="1" id="KW-0472">Membrane</keyword>
<dbReference type="Pfam" id="PF23636">
    <property type="entry name" value="DUF7144"/>
    <property type="match status" value="1"/>
</dbReference>
<keyword evidence="4" id="KW-1185">Reference proteome</keyword>
<dbReference type="RefSeq" id="WP_144747918.1">
    <property type="nucleotide sequence ID" value="NZ_VMNW02000012.1"/>
</dbReference>
<dbReference type="Proteomes" id="UP000319769">
    <property type="component" value="Unassembled WGS sequence"/>
</dbReference>
<comment type="caution">
    <text evidence="3">The sequence shown here is derived from an EMBL/GenBank/DDBJ whole genome shotgun (WGS) entry which is preliminary data.</text>
</comment>
<dbReference type="EMBL" id="VMNW02000012">
    <property type="protein sequence ID" value="KAA9162690.1"/>
    <property type="molecule type" value="Genomic_DNA"/>
</dbReference>
<dbReference type="AlphaFoldDB" id="A0A5N0VC25"/>
<feature type="transmembrane region" description="Helical" evidence="1">
    <location>
        <begin position="75"/>
        <end position="94"/>
    </location>
</feature>
<dbReference type="InterPro" id="IPR055568">
    <property type="entry name" value="DUF7144"/>
</dbReference>